<name>A0ABD2ADM4_VESSQ</name>
<sequence>MFGRALGRTLGYGAGIRPKTGMFGLHYVNDIVWYPRYLSSPFFFSTPHAKSILIAHISLFFMRANRFTKCIPPFSRLFVSLMSHSIPLSCRSPFELASMSECGEFLLRRNPKLMVNYIRPVTELGLERARRLPIVSSIRKIAESVEARTFPDTRPVGKRSPLSRMTLSLGARVHERSGIVSGWKVWGIQCDIDEYLPSHYFSRETDKIVEPMQWRSNRCMETHRRTLFERSCYLTRAIDGLPTRNKVPEL</sequence>
<reference evidence="1 2" key="1">
    <citation type="journal article" date="2024" name="Ann. Entomol. Soc. Am.">
        <title>Genomic analyses of the southern and eastern yellowjacket wasps (Hymenoptera: Vespidae) reveal evolutionary signatures of social life.</title>
        <authorList>
            <person name="Catto M.A."/>
            <person name="Caine P.B."/>
            <person name="Orr S.E."/>
            <person name="Hunt B.G."/>
            <person name="Goodisman M.A.D."/>
        </authorList>
    </citation>
    <scope>NUCLEOTIDE SEQUENCE [LARGE SCALE GENOMIC DNA]</scope>
    <source>
        <strain evidence="1">233</strain>
        <tissue evidence="1">Head and thorax</tissue>
    </source>
</reference>
<organism evidence="1 2">
    <name type="scientific">Vespula squamosa</name>
    <name type="common">Southern yellow jacket</name>
    <name type="synonym">Wasp</name>
    <dbReference type="NCBI Taxonomy" id="30214"/>
    <lineage>
        <taxon>Eukaryota</taxon>
        <taxon>Metazoa</taxon>
        <taxon>Ecdysozoa</taxon>
        <taxon>Arthropoda</taxon>
        <taxon>Hexapoda</taxon>
        <taxon>Insecta</taxon>
        <taxon>Pterygota</taxon>
        <taxon>Neoptera</taxon>
        <taxon>Endopterygota</taxon>
        <taxon>Hymenoptera</taxon>
        <taxon>Apocrita</taxon>
        <taxon>Aculeata</taxon>
        <taxon>Vespoidea</taxon>
        <taxon>Vespidae</taxon>
        <taxon>Vespinae</taxon>
        <taxon>Vespula</taxon>
    </lineage>
</organism>
<dbReference type="Proteomes" id="UP001607302">
    <property type="component" value="Unassembled WGS sequence"/>
</dbReference>
<comment type="caution">
    <text evidence="1">The sequence shown here is derived from an EMBL/GenBank/DDBJ whole genome shotgun (WGS) entry which is preliminary data.</text>
</comment>
<evidence type="ECO:0000313" key="2">
    <source>
        <dbReference type="Proteomes" id="UP001607302"/>
    </source>
</evidence>
<gene>
    <name evidence="1" type="ORF">V1478_012605</name>
</gene>
<keyword evidence="2" id="KW-1185">Reference proteome</keyword>
<protein>
    <submittedName>
        <fullName evidence="1">Uncharacterized protein</fullName>
    </submittedName>
</protein>
<evidence type="ECO:0000313" key="1">
    <source>
        <dbReference type="EMBL" id="KAL2718729.1"/>
    </source>
</evidence>
<dbReference type="AlphaFoldDB" id="A0ABD2ADM4"/>
<accession>A0ABD2ADM4</accession>
<proteinExistence type="predicted"/>
<dbReference type="EMBL" id="JAUDFV010000152">
    <property type="protein sequence ID" value="KAL2718729.1"/>
    <property type="molecule type" value="Genomic_DNA"/>
</dbReference>